<keyword evidence="4" id="KW-0963">Cytoplasm</keyword>
<evidence type="ECO:0000256" key="4">
    <source>
        <dbReference type="ARBA" id="ARBA00022490"/>
    </source>
</evidence>
<evidence type="ECO:0000256" key="2">
    <source>
        <dbReference type="ARBA" id="ARBA00007957"/>
    </source>
</evidence>
<dbReference type="GO" id="GO:0003700">
    <property type="term" value="F:DNA-binding transcription factor activity"/>
    <property type="evidence" value="ECO:0007669"/>
    <property type="project" value="InterPro"/>
</dbReference>
<evidence type="ECO:0000256" key="3">
    <source>
        <dbReference type="ARBA" id="ARBA00011738"/>
    </source>
</evidence>
<feature type="binding site" evidence="11">
    <location>
        <position position="86"/>
    </location>
    <ligand>
        <name>Zn(2+)</name>
        <dbReference type="ChEBI" id="CHEBI:29105"/>
    </ligand>
</feature>
<dbReference type="GO" id="GO:0005829">
    <property type="term" value="C:cytosol"/>
    <property type="evidence" value="ECO:0007669"/>
    <property type="project" value="TreeGrafter"/>
</dbReference>
<evidence type="ECO:0000256" key="11">
    <source>
        <dbReference type="PIRSR" id="PIRSR602481-1"/>
    </source>
</evidence>
<dbReference type="Gene3D" id="1.10.10.10">
    <property type="entry name" value="Winged helix-like DNA-binding domain superfamily/Winged helix DNA-binding domain"/>
    <property type="match status" value="1"/>
</dbReference>
<keyword evidence="5" id="KW-0678">Repressor</keyword>
<dbReference type="GO" id="GO:0008270">
    <property type="term" value="F:zinc ion binding"/>
    <property type="evidence" value="ECO:0007669"/>
    <property type="project" value="TreeGrafter"/>
</dbReference>
<dbReference type="PANTHER" id="PTHR33202:SF2">
    <property type="entry name" value="FERRIC UPTAKE REGULATION PROTEIN"/>
    <property type="match status" value="1"/>
</dbReference>
<dbReference type="GO" id="GO:0045892">
    <property type="term" value="P:negative regulation of DNA-templated transcription"/>
    <property type="evidence" value="ECO:0007669"/>
    <property type="project" value="TreeGrafter"/>
</dbReference>
<sequence>MEISLATVYRHLTSLHEAGAIHAVYGPEGEALYRRCGRAPHHHVRCRSCGRTDEIEASAEHHSLARAARNRSFRDIRFTIELDGICGACS</sequence>
<keyword evidence="6 11" id="KW-0479">Metal-binding</keyword>
<evidence type="ECO:0000256" key="8">
    <source>
        <dbReference type="ARBA" id="ARBA00023015"/>
    </source>
</evidence>
<evidence type="ECO:0000256" key="9">
    <source>
        <dbReference type="ARBA" id="ARBA00023125"/>
    </source>
</evidence>
<keyword evidence="9" id="KW-0238">DNA-binding</keyword>
<dbReference type="Pfam" id="PF01475">
    <property type="entry name" value="FUR"/>
    <property type="match status" value="1"/>
</dbReference>
<comment type="subunit">
    <text evidence="3">Homodimer.</text>
</comment>
<dbReference type="EMBL" id="DYUK01000136">
    <property type="protein sequence ID" value="HJG80014.1"/>
    <property type="molecule type" value="Genomic_DNA"/>
</dbReference>
<proteinExistence type="inferred from homology"/>
<dbReference type="InterPro" id="IPR036388">
    <property type="entry name" value="WH-like_DNA-bd_sf"/>
</dbReference>
<dbReference type="CDD" id="cd07153">
    <property type="entry name" value="Fur_like"/>
    <property type="match status" value="1"/>
</dbReference>
<dbReference type="PANTHER" id="PTHR33202">
    <property type="entry name" value="ZINC UPTAKE REGULATION PROTEIN"/>
    <property type="match status" value="1"/>
</dbReference>
<name>A0A921MD26_9MICO</name>
<dbReference type="InterPro" id="IPR036390">
    <property type="entry name" value="WH_DNA-bd_sf"/>
</dbReference>
<organism evidence="12 13">
    <name type="scientific">Brevibacterium senegalense</name>
    <dbReference type="NCBI Taxonomy" id="1033736"/>
    <lineage>
        <taxon>Bacteria</taxon>
        <taxon>Bacillati</taxon>
        <taxon>Actinomycetota</taxon>
        <taxon>Actinomycetes</taxon>
        <taxon>Micrococcales</taxon>
        <taxon>Brevibacteriaceae</taxon>
        <taxon>Brevibacterium</taxon>
    </lineage>
</organism>
<keyword evidence="8" id="KW-0805">Transcription regulation</keyword>
<dbReference type="AlphaFoldDB" id="A0A921MD26"/>
<evidence type="ECO:0000313" key="12">
    <source>
        <dbReference type="EMBL" id="HJG80014.1"/>
    </source>
</evidence>
<comment type="cofactor">
    <cofactor evidence="11">
        <name>Zn(2+)</name>
        <dbReference type="ChEBI" id="CHEBI:29105"/>
    </cofactor>
    <text evidence="11">Binds 1 zinc ion per subunit.</text>
</comment>
<comment type="similarity">
    <text evidence="2">Belongs to the Fur family.</text>
</comment>
<dbReference type="Gene3D" id="3.30.1490.190">
    <property type="match status" value="1"/>
</dbReference>
<reference evidence="12" key="1">
    <citation type="journal article" date="2021" name="PeerJ">
        <title>Extensive microbial diversity within the chicken gut microbiome revealed by metagenomics and culture.</title>
        <authorList>
            <person name="Gilroy R."/>
            <person name="Ravi A."/>
            <person name="Getino M."/>
            <person name="Pursley I."/>
            <person name="Horton D.L."/>
            <person name="Alikhan N.F."/>
            <person name="Baker D."/>
            <person name="Gharbi K."/>
            <person name="Hall N."/>
            <person name="Watson M."/>
            <person name="Adriaenssens E.M."/>
            <person name="Foster-Nyarko E."/>
            <person name="Jarju S."/>
            <person name="Secka A."/>
            <person name="Antonio M."/>
            <person name="Oren A."/>
            <person name="Chaudhuri R.R."/>
            <person name="La Ragione R."/>
            <person name="Hildebrand F."/>
            <person name="Pallen M.J."/>
        </authorList>
    </citation>
    <scope>NUCLEOTIDE SEQUENCE</scope>
    <source>
        <strain evidence="12">ChiGjej5B5-7349</strain>
    </source>
</reference>
<feature type="binding site" evidence="11">
    <location>
        <position position="49"/>
    </location>
    <ligand>
        <name>Zn(2+)</name>
        <dbReference type="ChEBI" id="CHEBI:29105"/>
    </ligand>
</feature>
<feature type="binding site" evidence="11">
    <location>
        <position position="89"/>
    </location>
    <ligand>
        <name>Zn(2+)</name>
        <dbReference type="ChEBI" id="CHEBI:29105"/>
    </ligand>
</feature>
<gene>
    <name evidence="12" type="ORF">K8V08_06350</name>
</gene>
<evidence type="ECO:0000256" key="6">
    <source>
        <dbReference type="ARBA" id="ARBA00022723"/>
    </source>
</evidence>
<keyword evidence="10" id="KW-0804">Transcription</keyword>
<evidence type="ECO:0000256" key="10">
    <source>
        <dbReference type="ARBA" id="ARBA00023163"/>
    </source>
</evidence>
<accession>A0A921MD26</accession>
<keyword evidence="7 11" id="KW-0862">Zinc</keyword>
<dbReference type="InterPro" id="IPR043135">
    <property type="entry name" value="Fur_C"/>
</dbReference>
<evidence type="ECO:0000256" key="5">
    <source>
        <dbReference type="ARBA" id="ARBA00022491"/>
    </source>
</evidence>
<protein>
    <submittedName>
        <fullName evidence="12">Transcriptional repressor</fullName>
    </submittedName>
</protein>
<evidence type="ECO:0000256" key="7">
    <source>
        <dbReference type="ARBA" id="ARBA00022833"/>
    </source>
</evidence>
<evidence type="ECO:0000313" key="13">
    <source>
        <dbReference type="Proteomes" id="UP000784435"/>
    </source>
</evidence>
<dbReference type="GO" id="GO:0000976">
    <property type="term" value="F:transcription cis-regulatory region binding"/>
    <property type="evidence" value="ECO:0007669"/>
    <property type="project" value="TreeGrafter"/>
</dbReference>
<reference evidence="12" key="2">
    <citation type="submission" date="2021-09" db="EMBL/GenBank/DDBJ databases">
        <authorList>
            <person name="Gilroy R."/>
        </authorList>
    </citation>
    <scope>NUCLEOTIDE SEQUENCE</scope>
    <source>
        <strain evidence="12">ChiGjej5B5-7349</strain>
    </source>
</reference>
<comment type="subcellular location">
    <subcellularLocation>
        <location evidence="1">Cytoplasm</location>
    </subcellularLocation>
</comment>
<dbReference type="InterPro" id="IPR002481">
    <property type="entry name" value="FUR"/>
</dbReference>
<evidence type="ECO:0000256" key="1">
    <source>
        <dbReference type="ARBA" id="ARBA00004496"/>
    </source>
</evidence>
<dbReference type="GO" id="GO:1900376">
    <property type="term" value="P:regulation of secondary metabolite biosynthetic process"/>
    <property type="evidence" value="ECO:0007669"/>
    <property type="project" value="TreeGrafter"/>
</dbReference>
<comment type="caution">
    <text evidence="12">The sequence shown here is derived from an EMBL/GenBank/DDBJ whole genome shotgun (WGS) entry which is preliminary data.</text>
</comment>
<dbReference type="SUPFAM" id="SSF46785">
    <property type="entry name" value="Winged helix' DNA-binding domain"/>
    <property type="match status" value="1"/>
</dbReference>
<feature type="binding site" evidence="11">
    <location>
        <position position="46"/>
    </location>
    <ligand>
        <name>Zn(2+)</name>
        <dbReference type="ChEBI" id="CHEBI:29105"/>
    </ligand>
</feature>
<dbReference type="Proteomes" id="UP000784435">
    <property type="component" value="Unassembled WGS sequence"/>
</dbReference>